<dbReference type="Proteomes" id="UP000635606">
    <property type="component" value="Unassembled WGS sequence"/>
</dbReference>
<feature type="domain" description="FAD dependent oxidoreductase" evidence="2">
    <location>
        <begin position="3"/>
        <end position="343"/>
    </location>
</feature>
<gene>
    <name evidence="3" type="ORF">Voc01_015620</name>
</gene>
<dbReference type="PANTHER" id="PTHR13847:SF289">
    <property type="entry name" value="GLYCINE OXIDASE"/>
    <property type="match status" value="1"/>
</dbReference>
<sequence length="365" mass="38262">MRTVIVGGGVMGVALAYRLVTEGVEVELFEAGRLGGGTSGVGIGWLNSRGKQPFAYHLLNVSGMAEHATLARELGAAPWYHQDGALQWTAPDRTDDLVARVERLRSWGYPAELLSVRRVGELEPFLRIPAGVTRVAHYPWESLADLPQLIGVLAHAAAGRGAAVRPFTPVGSLTVEGGRVTGVELPDGTRVSADVVAVCAGRWSHTLMATAGLDLAMAPTPGFNVYTGPAPVTLRAMVHAPDVNLRPEGAGRILVRSEEFDDAVALDDPLDPVPEVGKELLARAVRYLPGLSGAAIEGARVAVRSVPGDGLPAVGPVPGRAGLYLVVSHSGGTMGPLLGRLAALEIAHGETDPRLEPFRPGRLLS</sequence>
<accession>A0A8J3ZQW1</accession>
<dbReference type="RefSeq" id="WP_203926618.1">
    <property type="nucleotide sequence ID" value="NZ_BOPH01000020.1"/>
</dbReference>
<evidence type="ECO:0000313" key="4">
    <source>
        <dbReference type="Proteomes" id="UP000635606"/>
    </source>
</evidence>
<keyword evidence="1" id="KW-0560">Oxidoreductase</keyword>
<name>A0A8J3ZQW1_9ACTN</name>
<dbReference type="SUPFAM" id="SSF51905">
    <property type="entry name" value="FAD/NAD(P)-binding domain"/>
    <property type="match status" value="1"/>
</dbReference>
<dbReference type="EMBL" id="BOPH01000020">
    <property type="protein sequence ID" value="GIJ66645.1"/>
    <property type="molecule type" value="Genomic_DNA"/>
</dbReference>
<dbReference type="GO" id="GO:0005737">
    <property type="term" value="C:cytoplasm"/>
    <property type="evidence" value="ECO:0007669"/>
    <property type="project" value="TreeGrafter"/>
</dbReference>
<dbReference type="GO" id="GO:0016491">
    <property type="term" value="F:oxidoreductase activity"/>
    <property type="evidence" value="ECO:0007669"/>
    <property type="project" value="UniProtKB-KW"/>
</dbReference>
<dbReference type="PANTHER" id="PTHR13847">
    <property type="entry name" value="SARCOSINE DEHYDROGENASE-RELATED"/>
    <property type="match status" value="1"/>
</dbReference>
<keyword evidence="4" id="KW-1185">Reference proteome</keyword>
<evidence type="ECO:0000313" key="3">
    <source>
        <dbReference type="EMBL" id="GIJ66645.1"/>
    </source>
</evidence>
<reference evidence="3" key="1">
    <citation type="submission" date="2021-01" db="EMBL/GenBank/DDBJ databases">
        <title>Whole genome shotgun sequence of Virgisporangium ochraceum NBRC 16418.</title>
        <authorList>
            <person name="Komaki H."/>
            <person name="Tamura T."/>
        </authorList>
    </citation>
    <scope>NUCLEOTIDE SEQUENCE</scope>
    <source>
        <strain evidence="3">NBRC 16418</strain>
    </source>
</reference>
<dbReference type="Gene3D" id="3.30.9.10">
    <property type="entry name" value="D-Amino Acid Oxidase, subunit A, domain 2"/>
    <property type="match status" value="1"/>
</dbReference>
<protein>
    <submittedName>
        <fullName evidence="3">FAD-dependent oxidoreductase</fullName>
    </submittedName>
</protein>
<organism evidence="3 4">
    <name type="scientific">Virgisporangium ochraceum</name>
    <dbReference type="NCBI Taxonomy" id="65505"/>
    <lineage>
        <taxon>Bacteria</taxon>
        <taxon>Bacillati</taxon>
        <taxon>Actinomycetota</taxon>
        <taxon>Actinomycetes</taxon>
        <taxon>Micromonosporales</taxon>
        <taxon>Micromonosporaceae</taxon>
        <taxon>Virgisporangium</taxon>
    </lineage>
</organism>
<dbReference type="InterPro" id="IPR036188">
    <property type="entry name" value="FAD/NAD-bd_sf"/>
</dbReference>
<comment type="caution">
    <text evidence="3">The sequence shown here is derived from an EMBL/GenBank/DDBJ whole genome shotgun (WGS) entry which is preliminary data.</text>
</comment>
<dbReference type="Gene3D" id="3.50.50.60">
    <property type="entry name" value="FAD/NAD(P)-binding domain"/>
    <property type="match status" value="1"/>
</dbReference>
<dbReference type="InterPro" id="IPR006076">
    <property type="entry name" value="FAD-dep_OxRdtase"/>
</dbReference>
<dbReference type="Pfam" id="PF01266">
    <property type="entry name" value="DAO"/>
    <property type="match status" value="1"/>
</dbReference>
<evidence type="ECO:0000256" key="1">
    <source>
        <dbReference type="ARBA" id="ARBA00023002"/>
    </source>
</evidence>
<proteinExistence type="predicted"/>
<evidence type="ECO:0000259" key="2">
    <source>
        <dbReference type="Pfam" id="PF01266"/>
    </source>
</evidence>
<dbReference type="AlphaFoldDB" id="A0A8J3ZQW1"/>